<dbReference type="Proteomes" id="UP001066276">
    <property type="component" value="Chromosome 11"/>
</dbReference>
<organism evidence="1 2">
    <name type="scientific">Pleurodeles waltl</name>
    <name type="common">Iberian ribbed newt</name>
    <dbReference type="NCBI Taxonomy" id="8319"/>
    <lineage>
        <taxon>Eukaryota</taxon>
        <taxon>Metazoa</taxon>
        <taxon>Chordata</taxon>
        <taxon>Craniata</taxon>
        <taxon>Vertebrata</taxon>
        <taxon>Euteleostomi</taxon>
        <taxon>Amphibia</taxon>
        <taxon>Batrachia</taxon>
        <taxon>Caudata</taxon>
        <taxon>Salamandroidea</taxon>
        <taxon>Salamandridae</taxon>
        <taxon>Pleurodelinae</taxon>
        <taxon>Pleurodeles</taxon>
    </lineage>
</organism>
<evidence type="ECO:0000313" key="2">
    <source>
        <dbReference type="Proteomes" id="UP001066276"/>
    </source>
</evidence>
<sequence length="92" mass="10453">MCNCYSSARAHTQALVRENYLRWIRTKPGMQKKWHSGPSLWNSHIYAKCSSLFKESQDTGARLGPLCHCFRNPDFVLNVCFENAEATASVSV</sequence>
<comment type="caution">
    <text evidence="1">The sequence shown here is derived from an EMBL/GenBank/DDBJ whole genome shotgun (WGS) entry which is preliminary data.</text>
</comment>
<dbReference type="EMBL" id="JANPWB010000015">
    <property type="protein sequence ID" value="KAJ1088101.1"/>
    <property type="molecule type" value="Genomic_DNA"/>
</dbReference>
<proteinExistence type="predicted"/>
<evidence type="ECO:0000313" key="1">
    <source>
        <dbReference type="EMBL" id="KAJ1088101.1"/>
    </source>
</evidence>
<reference evidence="1" key="1">
    <citation type="journal article" date="2022" name="bioRxiv">
        <title>Sequencing and chromosome-scale assembly of the giantPleurodeles waltlgenome.</title>
        <authorList>
            <person name="Brown T."/>
            <person name="Elewa A."/>
            <person name="Iarovenko S."/>
            <person name="Subramanian E."/>
            <person name="Araus A.J."/>
            <person name="Petzold A."/>
            <person name="Susuki M."/>
            <person name="Suzuki K.-i.T."/>
            <person name="Hayashi T."/>
            <person name="Toyoda A."/>
            <person name="Oliveira C."/>
            <person name="Osipova E."/>
            <person name="Leigh N.D."/>
            <person name="Simon A."/>
            <person name="Yun M.H."/>
        </authorList>
    </citation>
    <scope>NUCLEOTIDE SEQUENCE</scope>
    <source>
        <strain evidence="1">20211129_DDA</strain>
        <tissue evidence="1">Liver</tissue>
    </source>
</reference>
<gene>
    <name evidence="1" type="ORF">NDU88_001260</name>
</gene>
<accession>A0AAV7L8Z8</accession>
<name>A0AAV7L8Z8_PLEWA</name>
<keyword evidence="2" id="KW-1185">Reference proteome</keyword>
<protein>
    <submittedName>
        <fullName evidence="1">Uncharacterized protein</fullName>
    </submittedName>
</protein>
<dbReference type="AlphaFoldDB" id="A0AAV7L8Z8"/>